<dbReference type="RefSeq" id="WP_182604789.1">
    <property type="nucleotide sequence ID" value="NZ_VKHT01000039.1"/>
</dbReference>
<protein>
    <submittedName>
        <fullName evidence="1">Uncharacterized protein</fullName>
    </submittedName>
</protein>
<accession>A0A7W3TAH3</accession>
<dbReference type="EMBL" id="VKHT01000039">
    <property type="protein sequence ID" value="MBB0243065.1"/>
    <property type="molecule type" value="Genomic_DNA"/>
</dbReference>
<reference evidence="2" key="1">
    <citation type="submission" date="2019-10" db="EMBL/GenBank/DDBJ databases">
        <title>Streptomyces sp. nov., a novel actinobacterium isolated from alkaline environment.</title>
        <authorList>
            <person name="Golinska P."/>
        </authorList>
    </citation>
    <scope>NUCLEOTIDE SEQUENCE [LARGE SCALE GENOMIC DNA]</scope>
    <source>
        <strain evidence="2">DSM 42118</strain>
    </source>
</reference>
<gene>
    <name evidence="1" type="ORF">FNQ90_02800</name>
</gene>
<sequence>MTTRALRPAERPGRAAAFADHYVRARAGDDDALAAFGPRDGRPTGP</sequence>
<name>A0A7W3TAH3_9ACTN</name>
<dbReference type="Proteomes" id="UP000538929">
    <property type="component" value="Unassembled WGS sequence"/>
</dbReference>
<organism evidence="1 2">
    <name type="scientific">Streptomyces alkaliphilus</name>
    <dbReference type="NCBI Taxonomy" id="1472722"/>
    <lineage>
        <taxon>Bacteria</taxon>
        <taxon>Bacillati</taxon>
        <taxon>Actinomycetota</taxon>
        <taxon>Actinomycetes</taxon>
        <taxon>Kitasatosporales</taxon>
        <taxon>Streptomycetaceae</taxon>
        <taxon>Streptomyces</taxon>
    </lineage>
</organism>
<comment type="caution">
    <text evidence="1">The sequence shown here is derived from an EMBL/GenBank/DDBJ whole genome shotgun (WGS) entry which is preliminary data.</text>
</comment>
<proteinExistence type="predicted"/>
<dbReference type="AlphaFoldDB" id="A0A7W3TAH3"/>
<evidence type="ECO:0000313" key="2">
    <source>
        <dbReference type="Proteomes" id="UP000538929"/>
    </source>
</evidence>
<evidence type="ECO:0000313" key="1">
    <source>
        <dbReference type="EMBL" id="MBB0243065.1"/>
    </source>
</evidence>
<keyword evidence="2" id="KW-1185">Reference proteome</keyword>